<evidence type="ECO:0000313" key="10">
    <source>
        <dbReference type="Proteomes" id="UP000199603"/>
    </source>
</evidence>
<evidence type="ECO:0000256" key="1">
    <source>
        <dbReference type="ARBA" id="ARBA00004651"/>
    </source>
</evidence>
<accession>A0A1G6Y236</accession>
<dbReference type="GO" id="GO:0005886">
    <property type="term" value="C:plasma membrane"/>
    <property type="evidence" value="ECO:0007669"/>
    <property type="project" value="UniProtKB-SubCell"/>
</dbReference>
<feature type="transmembrane region" description="Helical" evidence="6">
    <location>
        <begin position="259"/>
        <end position="282"/>
    </location>
</feature>
<feature type="transmembrane region" description="Helical" evidence="6">
    <location>
        <begin position="348"/>
        <end position="374"/>
    </location>
</feature>
<feature type="domain" description="MacB-like periplasmic core" evidence="8">
    <location>
        <begin position="22"/>
        <end position="228"/>
    </location>
</feature>
<reference evidence="9 10" key="1">
    <citation type="submission" date="2016-10" db="EMBL/GenBank/DDBJ databases">
        <authorList>
            <person name="de Groot N.N."/>
        </authorList>
    </citation>
    <scope>NUCLEOTIDE SEQUENCE [LARGE SCALE GENOMIC DNA]</scope>
    <source>
        <strain evidence="9 10">DSM 16957</strain>
    </source>
</reference>
<keyword evidence="5 6" id="KW-0472">Membrane</keyword>
<evidence type="ECO:0000256" key="4">
    <source>
        <dbReference type="ARBA" id="ARBA00022989"/>
    </source>
</evidence>
<protein>
    <submittedName>
        <fullName evidence="9">Putative ABC transport system permease protein</fullName>
    </submittedName>
</protein>
<dbReference type="OrthoDB" id="9775474at2"/>
<dbReference type="PANTHER" id="PTHR43738:SF3">
    <property type="entry name" value="ABC TRANSPORTER PERMEASE"/>
    <property type="match status" value="1"/>
</dbReference>
<organism evidence="9 10">
    <name type="scientific">Aquimonas voraii</name>
    <dbReference type="NCBI Taxonomy" id="265719"/>
    <lineage>
        <taxon>Bacteria</taxon>
        <taxon>Pseudomonadati</taxon>
        <taxon>Pseudomonadota</taxon>
        <taxon>Gammaproteobacteria</taxon>
        <taxon>Lysobacterales</taxon>
        <taxon>Lysobacteraceae</taxon>
        <taxon>Aquimonas</taxon>
    </lineage>
</organism>
<dbReference type="Pfam" id="PF02687">
    <property type="entry name" value="FtsX"/>
    <property type="match status" value="1"/>
</dbReference>
<dbReference type="Proteomes" id="UP000199603">
    <property type="component" value="Unassembled WGS sequence"/>
</dbReference>
<keyword evidence="4 6" id="KW-1133">Transmembrane helix</keyword>
<evidence type="ECO:0000256" key="2">
    <source>
        <dbReference type="ARBA" id="ARBA00022475"/>
    </source>
</evidence>
<evidence type="ECO:0000256" key="5">
    <source>
        <dbReference type="ARBA" id="ARBA00023136"/>
    </source>
</evidence>
<dbReference type="Pfam" id="PF12704">
    <property type="entry name" value="MacB_PCD"/>
    <property type="match status" value="1"/>
</dbReference>
<keyword evidence="2" id="KW-1003">Cell membrane</keyword>
<dbReference type="InterPro" id="IPR051125">
    <property type="entry name" value="ABC-4/HrtB_transporter"/>
</dbReference>
<comment type="subcellular location">
    <subcellularLocation>
        <location evidence="1">Cell membrane</location>
        <topology evidence="1">Multi-pass membrane protein</topology>
    </subcellularLocation>
</comment>
<evidence type="ECO:0000313" key="9">
    <source>
        <dbReference type="EMBL" id="SDD84554.1"/>
    </source>
</evidence>
<sequence length="387" mass="41692">MTALRIALDYLRFHRLRSLTLLACVSVAFLAYGVLGAFRYSLQSGEESVTGQRLIVTHRDGLMQTLPLAHGERIAALPGVAHWAHATWQGAYFRDARELLMALAVAPESWLQQHPDMRVDAAARADFLQRRNGMLASVALAERFGWKPGDSIPLKSILYPPPAGEPAWTYVLSGTFVAESSGGARNYIITHYDYLNEARPMWKDTVGTYMVTPAPGTSPAALAQAIDALFADGDAPTSSTTDHAFHLEFFSQSGDFLGMIRAVLAVAFVSLMLVLVSSQALAMRQIARDLGVLKVLGYSDRRVVAMVFAQVGVLMVAGAALGLALGAVVNRVVTRQLPQFLPDLLMPLPVVAEGLALALALAAAAALLPAWLALRVRPVEAFAMEQG</sequence>
<dbReference type="RefSeq" id="WP_091243570.1">
    <property type="nucleotide sequence ID" value="NZ_FNAG01000008.1"/>
</dbReference>
<keyword evidence="10" id="KW-1185">Reference proteome</keyword>
<dbReference type="AlphaFoldDB" id="A0A1G6Y236"/>
<dbReference type="PANTHER" id="PTHR43738">
    <property type="entry name" value="ABC TRANSPORTER, MEMBRANE PROTEIN"/>
    <property type="match status" value="1"/>
</dbReference>
<evidence type="ECO:0000259" key="7">
    <source>
        <dbReference type="Pfam" id="PF02687"/>
    </source>
</evidence>
<evidence type="ECO:0000256" key="6">
    <source>
        <dbReference type="SAM" id="Phobius"/>
    </source>
</evidence>
<evidence type="ECO:0000259" key="8">
    <source>
        <dbReference type="Pfam" id="PF12704"/>
    </source>
</evidence>
<feature type="domain" description="ABC3 transporter permease C-terminal" evidence="7">
    <location>
        <begin position="263"/>
        <end position="376"/>
    </location>
</feature>
<evidence type="ECO:0000256" key="3">
    <source>
        <dbReference type="ARBA" id="ARBA00022692"/>
    </source>
</evidence>
<dbReference type="EMBL" id="FNAG01000008">
    <property type="protein sequence ID" value="SDD84554.1"/>
    <property type="molecule type" value="Genomic_DNA"/>
</dbReference>
<dbReference type="InterPro" id="IPR003838">
    <property type="entry name" value="ABC3_permease_C"/>
</dbReference>
<feature type="transmembrane region" description="Helical" evidence="6">
    <location>
        <begin position="303"/>
        <end position="328"/>
    </location>
</feature>
<gene>
    <name evidence="9" type="ORF">SAMN04488509_108104</name>
</gene>
<keyword evidence="3 6" id="KW-0812">Transmembrane</keyword>
<name>A0A1G6Y236_9GAMM</name>
<proteinExistence type="predicted"/>
<dbReference type="STRING" id="265719.SAMN04488509_108104"/>
<dbReference type="InterPro" id="IPR025857">
    <property type="entry name" value="MacB_PCD"/>
</dbReference>